<reference evidence="1" key="1">
    <citation type="submission" date="2018-02" db="EMBL/GenBank/DDBJ databases">
        <title>Rhizophora mucronata_Transcriptome.</title>
        <authorList>
            <person name="Meera S.P."/>
            <person name="Sreeshan A."/>
            <person name="Augustine A."/>
        </authorList>
    </citation>
    <scope>NUCLEOTIDE SEQUENCE</scope>
    <source>
        <tissue evidence="1">Leaf</tissue>
    </source>
</reference>
<proteinExistence type="predicted"/>
<protein>
    <submittedName>
        <fullName evidence="1">Uncharacterized protein</fullName>
    </submittedName>
</protein>
<accession>A0A2P2NY54</accession>
<organism evidence="1">
    <name type="scientific">Rhizophora mucronata</name>
    <name type="common">Asiatic mangrove</name>
    <dbReference type="NCBI Taxonomy" id="61149"/>
    <lineage>
        <taxon>Eukaryota</taxon>
        <taxon>Viridiplantae</taxon>
        <taxon>Streptophyta</taxon>
        <taxon>Embryophyta</taxon>
        <taxon>Tracheophyta</taxon>
        <taxon>Spermatophyta</taxon>
        <taxon>Magnoliopsida</taxon>
        <taxon>eudicotyledons</taxon>
        <taxon>Gunneridae</taxon>
        <taxon>Pentapetalae</taxon>
        <taxon>rosids</taxon>
        <taxon>fabids</taxon>
        <taxon>Malpighiales</taxon>
        <taxon>Rhizophoraceae</taxon>
        <taxon>Rhizophora</taxon>
    </lineage>
</organism>
<name>A0A2P2NY54_RHIMU</name>
<sequence>MFIFPSVLFFEKFHLFVVL</sequence>
<dbReference type="AlphaFoldDB" id="A0A2P2NY54"/>
<dbReference type="EMBL" id="GGEC01066910">
    <property type="protein sequence ID" value="MBX47394.1"/>
    <property type="molecule type" value="Transcribed_RNA"/>
</dbReference>
<evidence type="ECO:0000313" key="1">
    <source>
        <dbReference type="EMBL" id="MBX47394.1"/>
    </source>
</evidence>